<evidence type="ECO:0000313" key="2">
    <source>
        <dbReference type="Proteomes" id="UP000234341"/>
    </source>
</evidence>
<name>A0A2N5C5F6_9BURK</name>
<accession>A0A2N5C5F6</accession>
<gene>
    <name evidence="1" type="ORF">CYJ10_26895</name>
</gene>
<protein>
    <submittedName>
        <fullName evidence="1">Uncharacterized protein</fullName>
    </submittedName>
</protein>
<evidence type="ECO:0000313" key="1">
    <source>
        <dbReference type="EMBL" id="PLP97465.1"/>
    </source>
</evidence>
<sequence>MDNQFHETFARQLALEVPPGHELFELPARLIGRGLGDDALFEILDGSGRVAVVHLTWSKSRERLPWPITVFYTDMENWIETCMLPEHQEWAN</sequence>
<comment type="caution">
    <text evidence="1">The sequence shown here is derived from an EMBL/GenBank/DDBJ whole genome shotgun (WGS) entry which is preliminary data.</text>
</comment>
<dbReference type="EMBL" id="PJRP01000017">
    <property type="protein sequence ID" value="PLP97465.1"/>
    <property type="molecule type" value="Genomic_DNA"/>
</dbReference>
<dbReference type="AlphaFoldDB" id="A0A2N5C5F6"/>
<proteinExistence type="predicted"/>
<dbReference type="Proteomes" id="UP000234341">
    <property type="component" value="Unassembled WGS sequence"/>
</dbReference>
<organism evidence="1 2">
    <name type="scientific">Cupriavidus pauculus</name>
    <dbReference type="NCBI Taxonomy" id="82633"/>
    <lineage>
        <taxon>Bacteria</taxon>
        <taxon>Pseudomonadati</taxon>
        <taxon>Pseudomonadota</taxon>
        <taxon>Betaproteobacteria</taxon>
        <taxon>Burkholderiales</taxon>
        <taxon>Burkholderiaceae</taxon>
        <taxon>Cupriavidus</taxon>
    </lineage>
</organism>
<reference evidence="1 2" key="1">
    <citation type="submission" date="2017-12" db="EMBL/GenBank/DDBJ databases">
        <title>Genome sequence of the active heterotrophic nitrifier-denitrifier, Cupriavidus pauculus UM1.</title>
        <authorList>
            <person name="Putonti C."/>
            <person name="Castignetti D."/>
        </authorList>
    </citation>
    <scope>NUCLEOTIDE SEQUENCE [LARGE SCALE GENOMIC DNA]</scope>
    <source>
        <strain evidence="1 2">UM1</strain>
    </source>
</reference>